<keyword evidence="7 10" id="KW-0812">Transmembrane</keyword>
<dbReference type="PANTHER" id="PTHR30093">
    <property type="entry name" value="GENERAL SECRETION PATHWAY PROTEIN G"/>
    <property type="match status" value="1"/>
</dbReference>
<feature type="domain" description="Type II secretion system protein GspG C-terminal" evidence="11">
    <location>
        <begin position="82"/>
        <end position="185"/>
    </location>
</feature>
<dbReference type="Pfam" id="PF08334">
    <property type="entry name" value="T2SSG"/>
    <property type="match status" value="1"/>
</dbReference>
<dbReference type="GO" id="GO:0005886">
    <property type="term" value="C:plasma membrane"/>
    <property type="evidence" value="ECO:0007669"/>
    <property type="project" value="UniProtKB-SubCell"/>
</dbReference>
<dbReference type="PRINTS" id="PR00813">
    <property type="entry name" value="BCTERIALGSPG"/>
</dbReference>
<dbReference type="InterPro" id="IPR000983">
    <property type="entry name" value="Bac_GSPG_pilin"/>
</dbReference>
<dbReference type="Pfam" id="PF07963">
    <property type="entry name" value="N_methyl"/>
    <property type="match status" value="1"/>
</dbReference>
<comment type="caution">
    <text evidence="12">The sequence shown here is derived from an EMBL/GenBank/DDBJ whole genome shotgun (WGS) entry which is preliminary data.</text>
</comment>
<evidence type="ECO:0000256" key="10">
    <source>
        <dbReference type="SAM" id="Phobius"/>
    </source>
</evidence>
<feature type="transmembrane region" description="Helical" evidence="10">
    <location>
        <begin position="12"/>
        <end position="40"/>
    </location>
</feature>
<evidence type="ECO:0000256" key="5">
    <source>
        <dbReference type="ARBA" id="ARBA00022481"/>
    </source>
</evidence>
<evidence type="ECO:0000256" key="2">
    <source>
        <dbReference type="ARBA" id="ARBA00009984"/>
    </source>
</evidence>
<accession>A0A497XRU4</accession>
<organism evidence="12 13">
    <name type="scientific">Hydrogenivirga caldilitoris</name>
    <dbReference type="NCBI Taxonomy" id="246264"/>
    <lineage>
        <taxon>Bacteria</taxon>
        <taxon>Pseudomonadati</taxon>
        <taxon>Aquificota</taxon>
        <taxon>Aquificia</taxon>
        <taxon>Aquificales</taxon>
        <taxon>Aquificaceae</taxon>
        <taxon>Hydrogenivirga</taxon>
    </lineage>
</organism>
<dbReference type="OrthoDB" id="9795612at2"/>
<evidence type="ECO:0000256" key="1">
    <source>
        <dbReference type="ARBA" id="ARBA00004377"/>
    </source>
</evidence>
<dbReference type="SUPFAM" id="SSF54523">
    <property type="entry name" value="Pili subunits"/>
    <property type="match status" value="1"/>
</dbReference>
<dbReference type="NCBIfam" id="TIGR02532">
    <property type="entry name" value="IV_pilin_GFxxxE"/>
    <property type="match status" value="1"/>
</dbReference>
<dbReference type="PANTHER" id="PTHR30093:SF44">
    <property type="entry name" value="TYPE II SECRETION SYSTEM CORE PROTEIN G"/>
    <property type="match status" value="1"/>
</dbReference>
<gene>
    <name evidence="12" type="ORF">BCF55_1167</name>
</gene>
<evidence type="ECO:0000256" key="8">
    <source>
        <dbReference type="ARBA" id="ARBA00022989"/>
    </source>
</evidence>
<dbReference type="Proteomes" id="UP000267841">
    <property type="component" value="Unassembled WGS sequence"/>
</dbReference>
<dbReference type="GO" id="GO:0015627">
    <property type="term" value="C:type II protein secretion system complex"/>
    <property type="evidence" value="ECO:0007669"/>
    <property type="project" value="InterPro"/>
</dbReference>
<evidence type="ECO:0000256" key="7">
    <source>
        <dbReference type="ARBA" id="ARBA00022692"/>
    </source>
</evidence>
<evidence type="ECO:0000256" key="3">
    <source>
        <dbReference type="ARBA" id="ARBA00020042"/>
    </source>
</evidence>
<comment type="similarity">
    <text evidence="2">Belongs to the GSP G family.</text>
</comment>
<keyword evidence="6" id="KW-0997">Cell inner membrane</keyword>
<keyword evidence="5" id="KW-0488">Methylation</keyword>
<keyword evidence="13" id="KW-1185">Reference proteome</keyword>
<dbReference type="AlphaFoldDB" id="A0A497XRU4"/>
<sequence>MEQDITLWAWILWLLKVLILAALIGIPFLVIVVLVSQAVYNKFAKRIEKSLEDKYKQKGFTLIEVLVVLIILGLIAAIIVPRITGRVDEAKIETTKIQLKAIKDALEQYKLDNGMYPTTEQGLKALVEKPTTPPEPPRWRKYLDKVPKDGWDRDFIYISPGVNHPYELRSKGPDGEEGTEDDIDVWNL</sequence>
<keyword evidence="9 10" id="KW-0472">Membrane</keyword>
<feature type="transmembrane region" description="Helical" evidence="10">
    <location>
        <begin position="60"/>
        <end position="80"/>
    </location>
</feature>
<evidence type="ECO:0000313" key="13">
    <source>
        <dbReference type="Proteomes" id="UP000267841"/>
    </source>
</evidence>
<dbReference type="InterPro" id="IPR010054">
    <property type="entry name" value="Type2_sec_GspG"/>
</dbReference>
<dbReference type="PROSITE" id="PS00409">
    <property type="entry name" value="PROKAR_NTER_METHYL"/>
    <property type="match status" value="1"/>
</dbReference>
<evidence type="ECO:0000256" key="6">
    <source>
        <dbReference type="ARBA" id="ARBA00022519"/>
    </source>
</evidence>
<dbReference type="InterPro" id="IPR012902">
    <property type="entry name" value="N_methyl_site"/>
</dbReference>
<evidence type="ECO:0000256" key="9">
    <source>
        <dbReference type="ARBA" id="ARBA00023136"/>
    </source>
</evidence>
<evidence type="ECO:0000256" key="4">
    <source>
        <dbReference type="ARBA" id="ARBA00022475"/>
    </source>
</evidence>
<reference evidence="12 13" key="1">
    <citation type="submission" date="2018-10" db="EMBL/GenBank/DDBJ databases">
        <title>Genomic Encyclopedia of Archaeal and Bacterial Type Strains, Phase II (KMG-II): from individual species to whole genera.</title>
        <authorList>
            <person name="Goeker M."/>
        </authorList>
    </citation>
    <scope>NUCLEOTIDE SEQUENCE [LARGE SCALE GENOMIC DNA]</scope>
    <source>
        <strain evidence="12 13">DSM 16510</strain>
    </source>
</reference>
<dbReference type="GO" id="GO:0015628">
    <property type="term" value="P:protein secretion by the type II secretion system"/>
    <property type="evidence" value="ECO:0007669"/>
    <property type="project" value="InterPro"/>
</dbReference>
<keyword evidence="8 10" id="KW-1133">Transmembrane helix</keyword>
<dbReference type="NCBIfam" id="TIGR01710">
    <property type="entry name" value="typeII_sec_gspG"/>
    <property type="match status" value="1"/>
</dbReference>
<keyword evidence="4" id="KW-1003">Cell membrane</keyword>
<evidence type="ECO:0000313" key="12">
    <source>
        <dbReference type="EMBL" id="RLJ70880.1"/>
    </source>
</evidence>
<protein>
    <recommendedName>
        <fullName evidence="3">Type II secretion system core protein G</fullName>
    </recommendedName>
</protein>
<dbReference type="InterPro" id="IPR013545">
    <property type="entry name" value="T2SS_protein-GspG_C"/>
</dbReference>
<dbReference type="Gene3D" id="3.30.700.10">
    <property type="entry name" value="Glycoprotein, Type 4 Pilin"/>
    <property type="match status" value="1"/>
</dbReference>
<proteinExistence type="inferred from homology"/>
<comment type="subcellular location">
    <subcellularLocation>
        <location evidence="1">Cell inner membrane</location>
        <topology evidence="1">Single-pass membrane protein</topology>
    </subcellularLocation>
</comment>
<name>A0A497XRU4_9AQUI</name>
<evidence type="ECO:0000259" key="11">
    <source>
        <dbReference type="Pfam" id="PF08334"/>
    </source>
</evidence>
<dbReference type="EMBL" id="RCCJ01000001">
    <property type="protein sequence ID" value="RLJ70880.1"/>
    <property type="molecule type" value="Genomic_DNA"/>
</dbReference>
<dbReference type="InterPro" id="IPR045584">
    <property type="entry name" value="Pilin-like"/>
</dbReference>